<dbReference type="InterPro" id="IPR006379">
    <property type="entry name" value="HAD-SF_hydro_IIB"/>
</dbReference>
<evidence type="ECO:0000313" key="9">
    <source>
        <dbReference type="EMBL" id="MCS2610408.1"/>
    </source>
</evidence>
<dbReference type="NCBIfam" id="TIGR01484">
    <property type="entry name" value="HAD-SF-IIB"/>
    <property type="match status" value="1"/>
</dbReference>
<dbReference type="Gene3D" id="3.40.50.1000">
    <property type="entry name" value="HAD superfamily/HAD-like"/>
    <property type="match status" value="1"/>
</dbReference>
<dbReference type="EC" id="2.4.1.14" evidence="2"/>
<dbReference type="InterPro" id="IPR036412">
    <property type="entry name" value="HAD-like_sf"/>
</dbReference>
<gene>
    <name evidence="9" type="ORF">LLY24_13890</name>
</gene>
<dbReference type="PANTHER" id="PTHR46039:SF5">
    <property type="entry name" value="SUCROSE-PHOSPHATE SYNTHASE 3-RELATED"/>
    <property type="match status" value="1"/>
</dbReference>
<feature type="domain" description="Glycosyl transferase family 1" evidence="6">
    <location>
        <begin position="241"/>
        <end position="414"/>
    </location>
</feature>
<dbReference type="InterPro" id="IPR001296">
    <property type="entry name" value="Glyco_trans_1"/>
</dbReference>
<dbReference type="InterPro" id="IPR028098">
    <property type="entry name" value="Glyco_trans_4-like_N"/>
</dbReference>
<evidence type="ECO:0000259" key="8">
    <source>
        <dbReference type="Pfam" id="PF13579"/>
    </source>
</evidence>
<evidence type="ECO:0000256" key="4">
    <source>
        <dbReference type="ARBA" id="ARBA00022679"/>
    </source>
</evidence>
<organism evidence="9 10">
    <name type="scientific">Halomonas dongshanensis</name>
    <dbReference type="NCBI Taxonomy" id="2890835"/>
    <lineage>
        <taxon>Bacteria</taxon>
        <taxon>Pseudomonadati</taxon>
        <taxon>Pseudomonadota</taxon>
        <taxon>Gammaproteobacteria</taxon>
        <taxon>Oceanospirillales</taxon>
        <taxon>Halomonadaceae</taxon>
        <taxon>Halomonas</taxon>
    </lineage>
</organism>
<keyword evidence="4" id="KW-0808">Transferase</keyword>
<dbReference type="Gene3D" id="3.90.1070.10">
    <property type="match status" value="1"/>
</dbReference>
<dbReference type="Pfam" id="PF13579">
    <property type="entry name" value="Glyco_trans_4_4"/>
    <property type="match status" value="1"/>
</dbReference>
<dbReference type="InterPro" id="IPR006380">
    <property type="entry name" value="SPP-like_dom"/>
</dbReference>
<dbReference type="InterPro" id="IPR044161">
    <property type="entry name" value="SPS"/>
</dbReference>
<comment type="similarity">
    <text evidence="1">Belongs to the glycosyltransferase 1 family.</text>
</comment>
<keyword evidence="10" id="KW-1185">Reference proteome</keyword>
<evidence type="ECO:0000256" key="2">
    <source>
        <dbReference type="ARBA" id="ARBA00012536"/>
    </source>
</evidence>
<dbReference type="RefSeq" id="WP_259036903.1">
    <property type="nucleotide sequence ID" value="NZ_JAJISC010000006.1"/>
</dbReference>
<feature type="domain" description="Sucrose phosphatase-like" evidence="7">
    <location>
        <begin position="448"/>
        <end position="685"/>
    </location>
</feature>
<comment type="caution">
    <text evidence="9">The sequence shown here is derived from an EMBL/GenBank/DDBJ whole genome shotgun (WGS) entry which is preliminary data.</text>
</comment>
<evidence type="ECO:0000313" key="10">
    <source>
        <dbReference type="Proteomes" id="UP001165542"/>
    </source>
</evidence>
<dbReference type="SFLD" id="SFLDS00003">
    <property type="entry name" value="Haloacid_Dehalogenase"/>
    <property type="match status" value="1"/>
</dbReference>
<dbReference type="EMBL" id="JAJISC010000006">
    <property type="protein sequence ID" value="MCS2610408.1"/>
    <property type="molecule type" value="Genomic_DNA"/>
</dbReference>
<evidence type="ECO:0000256" key="5">
    <source>
        <dbReference type="ARBA" id="ARBA00047471"/>
    </source>
</evidence>
<dbReference type="Pfam" id="PF00534">
    <property type="entry name" value="Glycos_transf_1"/>
    <property type="match status" value="1"/>
</dbReference>
<evidence type="ECO:0000256" key="1">
    <source>
        <dbReference type="ARBA" id="ARBA00006530"/>
    </source>
</evidence>
<feature type="domain" description="Glycosyltransferase subfamily 4-like N-terminal" evidence="8">
    <location>
        <begin position="26"/>
        <end position="216"/>
    </location>
</feature>
<dbReference type="Gene3D" id="3.40.50.2000">
    <property type="entry name" value="Glycogen Phosphorylase B"/>
    <property type="match status" value="2"/>
</dbReference>
<keyword evidence="9" id="KW-0378">Hydrolase</keyword>
<dbReference type="SFLD" id="SFLDG01140">
    <property type="entry name" value="C2.B:_Phosphomannomutase_and_P"/>
    <property type="match status" value="1"/>
</dbReference>
<sequence length="696" mass="76630">MHIVHLALQGCLRSHDIEYGITADTGGHIRYLLELVEASAEDPAITRITLVTRAFENDFSAIDYACREEYVGPKITLIRLPTDQPGYLPKEALWTELSSFVTAFDAWLAALPAPPDMLHAHYADAGEVAARLHARHRLPFVFTAHSLGRSKLFCLEQNGSRIGAATRAALERRIAFEERAIEHAALIIASSRDEAERQYADYHHYDPGKIRIIAPGSHLTDFLDAEPTPAVEALLHPFLRQPEKPALLAIARPVTRKNLATLVRAFGECAALRARANLVIVAGVRDHIDTLEPELADNLHELLTLIDDYDLYGHIAYPKHHAPEDVPALYAWARARGGIFVNPAFNEPFGLTLLEASAAGLPLIATDSGGPNDIVEQCGNGVLINPRHHQALAQEAMALFNDHDRWQQMAVRGRDAVRAFDWQRHAQRYHDLLTRLRRPVVDPKPITSLLICDIDNTLTGSAEGISAFNAWYAAQGGLAFGVATGRSFHSALSILEQAGIAYPRVIIASVGAEVYYRQADGVTYRQDTAWSAHLDSRWQREAIQRALSEITELTPQGSLEQRHHKLSYFSDGDSALPDRLKAVLTARGLKANVIHSHGRYLDVLPLDASKGLAVDYLRAQWGIASEALYVAGDSGNDLDMLRAAPCSIVVANYSDDLLDAPGMAHAYCTQAAHAQGVIEGVEHFRQQHARRLGDIA</sequence>
<dbReference type="Proteomes" id="UP001165542">
    <property type="component" value="Unassembled WGS sequence"/>
</dbReference>
<dbReference type="SFLD" id="SFLDG01141">
    <property type="entry name" value="C2.B.1:_Sucrose_Phosphatase_Li"/>
    <property type="match status" value="1"/>
</dbReference>
<dbReference type="PANTHER" id="PTHR46039">
    <property type="entry name" value="SUCROSE-PHOSPHATE SYNTHASE 3-RELATED"/>
    <property type="match status" value="1"/>
</dbReference>
<dbReference type="Pfam" id="PF05116">
    <property type="entry name" value="S6PP"/>
    <property type="match status" value="1"/>
</dbReference>
<evidence type="ECO:0000259" key="7">
    <source>
        <dbReference type="Pfam" id="PF05116"/>
    </source>
</evidence>
<evidence type="ECO:0000259" key="6">
    <source>
        <dbReference type="Pfam" id="PF00534"/>
    </source>
</evidence>
<dbReference type="GO" id="GO:0016787">
    <property type="term" value="F:hydrolase activity"/>
    <property type="evidence" value="ECO:0007669"/>
    <property type="project" value="UniProtKB-KW"/>
</dbReference>
<evidence type="ECO:0000256" key="3">
    <source>
        <dbReference type="ARBA" id="ARBA00022676"/>
    </source>
</evidence>
<reference evidence="9" key="1">
    <citation type="submission" date="2021-11" db="EMBL/GenBank/DDBJ databases">
        <title>Halomonas sp., isolated from a coastal aquaculture zone in Dongshan Bay.</title>
        <authorList>
            <person name="Lin W."/>
        </authorList>
    </citation>
    <scope>NUCLEOTIDE SEQUENCE</scope>
    <source>
        <strain evidence="9">Yzlin-01</strain>
    </source>
</reference>
<name>A0ABT2EFN7_9GAMM</name>
<dbReference type="InterPro" id="IPR023214">
    <property type="entry name" value="HAD_sf"/>
</dbReference>
<dbReference type="SUPFAM" id="SSF53756">
    <property type="entry name" value="UDP-Glycosyltransferase/glycogen phosphorylase"/>
    <property type="match status" value="1"/>
</dbReference>
<keyword evidence="3" id="KW-0328">Glycosyltransferase</keyword>
<proteinExistence type="inferred from homology"/>
<comment type="catalytic activity">
    <reaction evidence="5">
        <text>beta-D-fructose 6-phosphate + UDP-alpha-D-glucose = sucrose 6(F)-phosphate + UDP + H(+)</text>
        <dbReference type="Rhea" id="RHEA:22172"/>
        <dbReference type="ChEBI" id="CHEBI:15378"/>
        <dbReference type="ChEBI" id="CHEBI:57634"/>
        <dbReference type="ChEBI" id="CHEBI:57723"/>
        <dbReference type="ChEBI" id="CHEBI:58223"/>
        <dbReference type="ChEBI" id="CHEBI:58885"/>
        <dbReference type="EC" id="2.4.1.14"/>
    </reaction>
</comment>
<protein>
    <recommendedName>
        <fullName evidence="2">sucrose-phosphate synthase</fullName>
        <ecNumber evidence="2">2.4.1.14</ecNumber>
    </recommendedName>
</protein>
<accession>A0ABT2EFN7</accession>
<dbReference type="SUPFAM" id="SSF56784">
    <property type="entry name" value="HAD-like"/>
    <property type="match status" value="1"/>
</dbReference>